<feature type="transmembrane region" description="Helical" evidence="1">
    <location>
        <begin position="142"/>
        <end position="163"/>
    </location>
</feature>
<proteinExistence type="predicted"/>
<dbReference type="STRING" id="1184267.A11Q_2342"/>
<evidence type="ECO:0000313" key="2">
    <source>
        <dbReference type="EMBL" id="AGH96558.1"/>
    </source>
</evidence>
<feature type="transmembrane region" description="Helical" evidence="1">
    <location>
        <begin position="12"/>
        <end position="36"/>
    </location>
</feature>
<feature type="transmembrane region" description="Helical" evidence="1">
    <location>
        <begin position="169"/>
        <end position="201"/>
    </location>
</feature>
<evidence type="ECO:0008006" key="4">
    <source>
        <dbReference type="Google" id="ProtNLM"/>
    </source>
</evidence>
<dbReference type="KEGG" id="bex:A11Q_2342"/>
<protein>
    <recommendedName>
        <fullName evidence="4">Glycosyltransferase RgtA/B/C/D-like domain-containing protein</fullName>
    </recommendedName>
</protein>
<keyword evidence="1" id="KW-0472">Membrane</keyword>
<feature type="transmembrane region" description="Helical" evidence="1">
    <location>
        <begin position="412"/>
        <end position="433"/>
    </location>
</feature>
<accession>M4VBH6</accession>
<dbReference type="HOGENOM" id="CLU_551715_0_0_7"/>
<feature type="transmembrane region" description="Helical" evidence="1">
    <location>
        <begin position="439"/>
        <end position="458"/>
    </location>
</feature>
<dbReference type="EMBL" id="CP003537">
    <property type="protein sequence ID" value="AGH96558.1"/>
    <property type="molecule type" value="Genomic_DNA"/>
</dbReference>
<feature type="transmembrane region" description="Helical" evidence="1">
    <location>
        <begin position="48"/>
        <end position="67"/>
    </location>
</feature>
<feature type="transmembrane region" description="Helical" evidence="1">
    <location>
        <begin position="97"/>
        <end position="121"/>
    </location>
</feature>
<sequence length="494" mass="57015">MLSGLHYFSASPFVKICEILAYITIIFLIPLGVYCLYKQFLKIKNTKIKFFALALCCSYGLLFYMFIPGFTSVDDGFALTELTKGNAWGWQSLTYSFFLSVGMMITGGLSFPTIMNILLFLYLSFKALSFLDKANLSEKKKLLLCAGFFLLALHPFNQGLLLFQNRDTLFSLLLMLLGMCFISKITGIIDVILFSALVVVLGDLRQEAKVYLVVVPILFYWLKQWNWSQLRVYIVSVLLLGFGYYKLLPQYLNTNPYSYHYQLTTYVLPLSQIFYEKPISEISEEHISNIDAVISTESLKSKFNPVDIDPFHHGKVNWDISSEQMEKFKKSAHVLLLENWRIVLDNRIYLTRSMLNLGEPWPLFFQDTLRESPEDFSEFMTRLSLKSEDYPISNFAVRYKNLLSASINNEILFVKVFGSYLLPLCFTIMMLLLFKSYSVLASMAVLVAIRLPILFILAPAGYLKYIYSIFLFFTFGLLIYLVQRFEKNGIDHEA</sequence>
<dbReference type="PATRIC" id="fig|1184267.3.peg.2375"/>
<feature type="transmembrane region" description="Helical" evidence="1">
    <location>
        <begin position="230"/>
        <end position="248"/>
    </location>
</feature>
<keyword evidence="1" id="KW-1133">Transmembrane helix</keyword>
<name>M4VBH6_9BACT</name>
<dbReference type="AlphaFoldDB" id="M4VBH6"/>
<feature type="transmembrane region" description="Helical" evidence="1">
    <location>
        <begin position="208"/>
        <end position="224"/>
    </location>
</feature>
<evidence type="ECO:0000313" key="3">
    <source>
        <dbReference type="Proteomes" id="UP000012040"/>
    </source>
</evidence>
<keyword evidence="3" id="KW-1185">Reference proteome</keyword>
<dbReference type="Proteomes" id="UP000012040">
    <property type="component" value="Chromosome"/>
</dbReference>
<organism evidence="2 3">
    <name type="scientific">Pseudobdellovibrio exovorus JSS</name>
    <dbReference type="NCBI Taxonomy" id="1184267"/>
    <lineage>
        <taxon>Bacteria</taxon>
        <taxon>Pseudomonadati</taxon>
        <taxon>Bdellovibrionota</taxon>
        <taxon>Bdellovibrionia</taxon>
        <taxon>Bdellovibrionales</taxon>
        <taxon>Pseudobdellovibrionaceae</taxon>
        <taxon>Pseudobdellovibrio</taxon>
    </lineage>
</organism>
<evidence type="ECO:0000256" key="1">
    <source>
        <dbReference type="SAM" id="Phobius"/>
    </source>
</evidence>
<reference evidence="2 3" key="1">
    <citation type="journal article" date="2013" name="ISME J.">
        <title>By their genes ye shall know them: genomic signatures of predatory bacteria.</title>
        <authorList>
            <person name="Pasternak Z."/>
            <person name="Pietrokovski S."/>
            <person name="Rotem O."/>
            <person name="Gophna U."/>
            <person name="Lurie-Weinberger M.N."/>
            <person name="Jurkevitch E."/>
        </authorList>
    </citation>
    <scope>NUCLEOTIDE SEQUENCE [LARGE SCALE GENOMIC DNA]</scope>
    <source>
        <strain evidence="2 3">JSS</strain>
    </source>
</reference>
<feature type="transmembrane region" description="Helical" evidence="1">
    <location>
        <begin position="465"/>
        <end position="482"/>
    </location>
</feature>
<gene>
    <name evidence="2" type="ORF">A11Q_2342</name>
</gene>
<keyword evidence="1" id="KW-0812">Transmembrane</keyword>